<accession>A0ABQ8UHT2</accession>
<feature type="transmembrane region" description="Helical" evidence="12">
    <location>
        <begin position="225"/>
        <end position="245"/>
    </location>
</feature>
<comment type="similarity">
    <text evidence="2 12">Belongs to the ELO family.</text>
</comment>
<dbReference type="EMBL" id="JAPMOS010000072">
    <property type="protein sequence ID" value="KAJ4456375.1"/>
    <property type="molecule type" value="Genomic_DNA"/>
</dbReference>
<evidence type="ECO:0000256" key="9">
    <source>
        <dbReference type="ARBA" id="ARBA00023136"/>
    </source>
</evidence>
<feature type="transmembrane region" description="Helical" evidence="12">
    <location>
        <begin position="168"/>
        <end position="186"/>
    </location>
</feature>
<feature type="transmembrane region" description="Helical" evidence="12">
    <location>
        <begin position="18"/>
        <end position="35"/>
    </location>
</feature>
<evidence type="ECO:0000256" key="5">
    <source>
        <dbReference type="ARBA" id="ARBA00022692"/>
    </source>
</evidence>
<keyword evidence="10 12" id="KW-0275">Fatty acid biosynthesis</keyword>
<evidence type="ECO:0000256" key="3">
    <source>
        <dbReference type="ARBA" id="ARBA00022516"/>
    </source>
</evidence>
<dbReference type="PANTHER" id="PTHR11157">
    <property type="entry name" value="FATTY ACID ACYL TRANSFERASE-RELATED"/>
    <property type="match status" value="1"/>
</dbReference>
<comment type="catalytic activity">
    <reaction evidence="11">
        <text>a very-long-chain acyl-CoA + malonyl-CoA + H(+) = a very-long-chain 3-oxoacyl-CoA + CO2 + CoA</text>
        <dbReference type="Rhea" id="RHEA:32727"/>
        <dbReference type="ChEBI" id="CHEBI:15378"/>
        <dbReference type="ChEBI" id="CHEBI:16526"/>
        <dbReference type="ChEBI" id="CHEBI:57287"/>
        <dbReference type="ChEBI" id="CHEBI:57384"/>
        <dbReference type="ChEBI" id="CHEBI:90725"/>
        <dbReference type="ChEBI" id="CHEBI:90736"/>
        <dbReference type="EC" id="2.3.1.199"/>
    </reaction>
</comment>
<keyword evidence="8 12" id="KW-0443">Lipid metabolism</keyword>
<dbReference type="GO" id="GO:0016853">
    <property type="term" value="F:isomerase activity"/>
    <property type="evidence" value="ECO:0007669"/>
    <property type="project" value="UniProtKB-KW"/>
</dbReference>
<keyword evidence="5 12" id="KW-0812">Transmembrane</keyword>
<dbReference type="EC" id="2.3.1.-" evidence="12"/>
<dbReference type="PANTHER" id="PTHR11157:SF134">
    <property type="entry name" value="ELONGATION OF FATTY ACIDS PROTEIN 1-RELATED"/>
    <property type="match status" value="1"/>
</dbReference>
<keyword evidence="4 12" id="KW-0808">Transferase</keyword>
<evidence type="ECO:0000313" key="13">
    <source>
        <dbReference type="EMBL" id="KAJ4456375.1"/>
    </source>
</evidence>
<comment type="caution">
    <text evidence="13">The sequence shown here is derived from an EMBL/GenBank/DDBJ whole genome shotgun (WGS) entry which is preliminary data.</text>
</comment>
<keyword evidence="7 12" id="KW-1133">Transmembrane helix</keyword>
<evidence type="ECO:0000256" key="2">
    <source>
        <dbReference type="ARBA" id="ARBA00007263"/>
    </source>
</evidence>
<dbReference type="PROSITE" id="PS01188">
    <property type="entry name" value="ELO"/>
    <property type="match status" value="1"/>
</dbReference>
<keyword evidence="13" id="KW-0413">Isomerase</keyword>
<keyword evidence="6 12" id="KW-0276">Fatty acid metabolism</keyword>
<keyword evidence="9 12" id="KW-0472">Membrane</keyword>
<dbReference type="InterPro" id="IPR030457">
    <property type="entry name" value="ELO_CS"/>
</dbReference>
<evidence type="ECO:0000256" key="7">
    <source>
        <dbReference type="ARBA" id="ARBA00022989"/>
    </source>
</evidence>
<comment type="catalytic activity">
    <reaction evidence="12">
        <text>an acyl-CoA + malonyl-CoA + H(+) = a 3-oxoacyl-CoA + CO2 + CoA</text>
        <dbReference type="Rhea" id="RHEA:50252"/>
        <dbReference type="ChEBI" id="CHEBI:15378"/>
        <dbReference type="ChEBI" id="CHEBI:16526"/>
        <dbReference type="ChEBI" id="CHEBI:57287"/>
        <dbReference type="ChEBI" id="CHEBI:57384"/>
        <dbReference type="ChEBI" id="CHEBI:58342"/>
        <dbReference type="ChEBI" id="CHEBI:90726"/>
    </reaction>
    <physiologicalReaction direction="left-to-right" evidence="12">
        <dbReference type="Rhea" id="RHEA:50253"/>
    </physiologicalReaction>
</comment>
<name>A0ABQ8UHT2_9EUKA</name>
<evidence type="ECO:0000313" key="14">
    <source>
        <dbReference type="Proteomes" id="UP001141327"/>
    </source>
</evidence>
<reference evidence="13" key="1">
    <citation type="journal article" date="2022" name="bioRxiv">
        <title>Genomics of Preaxostyla Flagellates Illuminates Evolutionary Transitions and the Path Towards Mitochondrial Loss.</title>
        <authorList>
            <person name="Novak L.V.F."/>
            <person name="Treitli S.C."/>
            <person name="Pyrih J."/>
            <person name="Halakuc P."/>
            <person name="Pipaliya S.V."/>
            <person name="Vacek V."/>
            <person name="Brzon O."/>
            <person name="Soukal P."/>
            <person name="Eme L."/>
            <person name="Dacks J.B."/>
            <person name="Karnkowska A."/>
            <person name="Elias M."/>
            <person name="Hampl V."/>
        </authorList>
    </citation>
    <scope>NUCLEOTIDE SEQUENCE</scope>
    <source>
        <strain evidence="13">RCP-MX</strain>
    </source>
</reference>
<evidence type="ECO:0000256" key="8">
    <source>
        <dbReference type="ARBA" id="ARBA00023098"/>
    </source>
</evidence>
<gene>
    <name evidence="13" type="ORF">PAPYR_8414</name>
</gene>
<feature type="transmembrane region" description="Helical" evidence="12">
    <location>
        <begin position="90"/>
        <end position="109"/>
    </location>
</feature>
<proteinExistence type="inferred from homology"/>
<organism evidence="13 14">
    <name type="scientific">Paratrimastix pyriformis</name>
    <dbReference type="NCBI Taxonomy" id="342808"/>
    <lineage>
        <taxon>Eukaryota</taxon>
        <taxon>Metamonada</taxon>
        <taxon>Preaxostyla</taxon>
        <taxon>Paratrimastigidae</taxon>
        <taxon>Paratrimastix</taxon>
    </lineage>
</organism>
<evidence type="ECO:0000256" key="11">
    <source>
        <dbReference type="ARBA" id="ARBA00047375"/>
    </source>
</evidence>
<feature type="transmembrane region" description="Helical" evidence="12">
    <location>
        <begin position="47"/>
        <end position="70"/>
    </location>
</feature>
<evidence type="ECO:0000256" key="6">
    <source>
        <dbReference type="ARBA" id="ARBA00022832"/>
    </source>
</evidence>
<comment type="subcellular location">
    <subcellularLocation>
        <location evidence="1">Membrane</location>
        <topology evidence="1">Multi-pass membrane protein</topology>
    </subcellularLocation>
</comment>
<evidence type="ECO:0000256" key="12">
    <source>
        <dbReference type="RuleBase" id="RU361115"/>
    </source>
</evidence>
<evidence type="ECO:0000256" key="4">
    <source>
        <dbReference type="ARBA" id="ARBA00022679"/>
    </source>
</evidence>
<evidence type="ECO:0000256" key="1">
    <source>
        <dbReference type="ARBA" id="ARBA00004141"/>
    </source>
</evidence>
<dbReference type="InterPro" id="IPR002076">
    <property type="entry name" value="ELO_fam"/>
</dbReference>
<feature type="transmembrane region" description="Helical" evidence="12">
    <location>
        <begin position="130"/>
        <end position="148"/>
    </location>
</feature>
<protein>
    <recommendedName>
        <fullName evidence="12">Elongation of fatty acids protein</fullName>
        <ecNumber evidence="12">2.3.1.-</ecNumber>
    </recommendedName>
</protein>
<keyword evidence="3 12" id="KW-0444">Lipid biosynthesis</keyword>
<dbReference type="Pfam" id="PF01151">
    <property type="entry name" value="ELO"/>
    <property type="match status" value="1"/>
</dbReference>
<feature type="transmembrane region" description="Helical" evidence="12">
    <location>
        <begin position="198"/>
        <end position="219"/>
    </location>
</feature>
<keyword evidence="14" id="KW-1185">Reference proteome</keyword>
<dbReference type="Proteomes" id="UP001141327">
    <property type="component" value="Unassembled WGS sequence"/>
</dbReference>
<evidence type="ECO:0000256" key="10">
    <source>
        <dbReference type="ARBA" id="ARBA00023160"/>
    </source>
</evidence>
<sequence>MAFDDFEIEWGVTFGSSWAWPLMTPVIYLGVLWALNRYMKKREGMSLKWFALPHNIFLCGLSLAMVLGILHDLLRLRDRSIDRSYFVTKLFCRAPPLTGGLYFWSYIYYLSKFYELLDSVLIVLKKTKPLSFLHVFHHTVMLFTPYLWLKGSLPGCWLACLFNSTVHVIMYAYYAGCVMGLRLGFLRRHITALQISQFIVGLLIMTVLTCLLVGFDMHCTGDVRIFYPCLLLDVFFLFLFGRFYWKEYRDKKSRRAAAEAQKRAVV</sequence>